<dbReference type="AlphaFoldDB" id="A0A814UJK3"/>
<sequence length="385" mass="42669">MCLYEAAKKNDDKSVEHDTSKITTTAAISYGKSEFDIIPSRNFQLDSTLTCNSEDKILYDGYITSINISLNAFFNKFATTDNQLHFVTILDSKILSTWKVTPQDNLLFHTFEISPWELVVKSGSFLCVATDNGDILLTGDSGVIDNKISATQSGKAVSFPNYFTPYDNIQSQGNEENLGIALSFIIAHNSMWNVTTPAPSTTTIITLKPDTNTTYGSFSDDVLNEGISLNSLFLYNRDDECREGGHIINIEIQFCTPFLSENTLDGRLWFFTVSSNGYIVYKYPVGPLNTSLIQSFSFPQHTIFLQSGQYLSVGTISQNSDRNNKICLRKTGTAYSAKNIDNTTFNSNIHMNFESTESSMGIAMSFVTLTNYLTPLLDIGGPDLG</sequence>
<reference evidence="1" key="1">
    <citation type="submission" date="2021-02" db="EMBL/GenBank/DDBJ databases">
        <authorList>
            <person name="Nowell W R."/>
        </authorList>
    </citation>
    <scope>NUCLEOTIDE SEQUENCE</scope>
</reference>
<proteinExistence type="predicted"/>
<dbReference type="EMBL" id="CAJNOG010000324">
    <property type="protein sequence ID" value="CAF1174369.1"/>
    <property type="molecule type" value="Genomic_DNA"/>
</dbReference>
<accession>A0A814UJK3</accession>
<evidence type="ECO:0000313" key="1">
    <source>
        <dbReference type="EMBL" id="CAF1174369.1"/>
    </source>
</evidence>
<gene>
    <name evidence="1" type="ORF">JYZ213_LOCUS25403</name>
</gene>
<evidence type="ECO:0000313" key="2">
    <source>
        <dbReference type="Proteomes" id="UP000663845"/>
    </source>
</evidence>
<comment type="caution">
    <text evidence="1">The sequence shown here is derived from an EMBL/GenBank/DDBJ whole genome shotgun (WGS) entry which is preliminary data.</text>
</comment>
<organism evidence="1 2">
    <name type="scientific">Adineta steineri</name>
    <dbReference type="NCBI Taxonomy" id="433720"/>
    <lineage>
        <taxon>Eukaryota</taxon>
        <taxon>Metazoa</taxon>
        <taxon>Spiralia</taxon>
        <taxon>Gnathifera</taxon>
        <taxon>Rotifera</taxon>
        <taxon>Eurotatoria</taxon>
        <taxon>Bdelloidea</taxon>
        <taxon>Adinetida</taxon>
        <taxon>Adinetidae</taxon>
        <taxon>Adineta</taxon>
    </lineage>
</organism>
<name>A0A814UJK3_9BILA</name>
<dbReference type="Proteomes" id="UP000663845">
    <property type="component" value="Unassembled WGS sequence"/>
</dbReference>
<protein>
    <submittedName>
        <fullName evidence="1">Uncharacterized protein</fullName>
    </submittedName>
</protein>